<dbReference type="RefSeq" id="WP_181868176.1">
    <property type="nucleotide sequence ID" value="NZ_JACEQY010000076.1"/>
</dbReference>
<evidence type="ECO:0000256" key="1">
    <source>
        <dbReference type="NCBIfam" id="TIGR01796"/>
    </source>
</evidence>
<feature type="binding site" evidence="2">
    <location>
        <position position="7"/>
    </location>
    <ligand>
        <name>prephenate</name>
        <dbReference type="ChEBI" id="CHEBI:29934"/>
    </ligand>
</feature>
<dbReference type="EMBL" id="JACEQY010000076">
    <property type="protein sequence ID" value="MBA4866825.1"/>
    <property type="molecule type" value="Genomic_DNA"/>
</dbReference>
<dbReference type="AlphaFoldDB" id="A0A7W2D8R1"/>
<reference evidence="4 5" key="1">
    <citation type="submission" date="2020-07" db="EMBL/GenBank/DDBJ databases">
        <title>Streptomyces isolated from Indian soil.</title>
        <authorList>
            <person name="Mandal S."/>
            <person name="Maiti P.K."/>
        </authorList>
    </citation>
    <scope>NUCLEOTIDE SEQUENCE [LARGE SCALE GENOMIC DNA]</scope>
    <source>
        <strain evidence="4 5">PSKA54</strain>
    </source>
</reference>
<dbReference type="PIRSF" id="PIRSF005965">
    <property type="entry name" value="Chor_mut_AroH"/>
    <property type="match status" value="1"/>
</dbReference>
<dbReference type="Pfam" id="PF07736">
    <property type="entry name" value="CM_1"/>
    <property type="match status" value="1"/>
</dbReference>
<protein>
    <recommendedName>
        <fullName evidence="1 3">chorismate mutase</fullName>
        <ecNumber evidence="1 3">5.4.99.5</ecNumber>
    </recommendedName>
</protein>
<keyword evidence="5" id="KW-1185">Reference proteome</keyword>
<keyword evidence="2 3" id="KW-0028">Amino-acid biosynthesis</keyword>
<organism evidence="4 5">
    <name type="scientific">Streptomyces himalayensis subsp. aureolus</name>
    <dbReference type="NCBI Taxonomy" id="2758039"/>
    <lineage>
        <taxon>Bacteria</taxon>
        <taxon>Bacillati</taxon>
        <taxon>Actinomycetota</taxon>
        <taxon>Actinomycetes</taxon>
        <taxon>Kitasatosporales</taxon>
        <taxon>Streptomycetaceae</taxon>
        <taxon>Streptomyces</taxon>
        <taxon>Streptomyces himalayensis</taxon>
    </lineage>
</organism>
<dbReference type="PANTHER" id="PTHR21164">
    <property type="entry name" value="CHORISMATE MUTASE"/>
    <property type="match status" value="1"/>
</dbReference>
<dbReference type="GO" id="GO:0008652">
    <property type="term" value="P:amino acid biosynthetic process"/>
    <property type="evidence" value="ECO:0007669"/>
    <property type="project" value="UniProtKB-UniRule"/>
</dbReference>
<evidence type="ECO:0000313" key="5">
    <source>
        <dbReference type="Proteomes" id="UP000586976"/>
    </source>
</evidence>
<sequence>MTVRAVRGAVQLERDDRGHLVDSTKSLLKEMLDANELEQQDLISVIFTATPDLRSEFPAVAARELGLTDTPLMCAQELGIPGALPRVIRILVHAETDRRKRDVRHVYLGGAAALRTDLAGSPGGTR</sequence>
<dbReference type="PROSITE" id="PS51167">
    <property type="entry name" value="CHORISMATE_MUT_1"/>
    <property type="match status" value="1"/>
</dbReference>
<evidence type="ECO:0000256" key="2">
    <source>
        <dbReference type="PIRSR" id="PIRSR005965-1"/>
    </source>
</evidence>
<keyword evidence="2 3" id="KW-0057">Aromatic amino acid biosynthesis</keyword>
<keyword evidence="3 4" id="KW-0413">Isomerase</keyword>
<feature type="binding site" evidence="2">
    <location>
        <position position="89"/>
    </location>
    <ligand>
        <name>prephenate</name>
        <dbReference type="ChEBI" id="CHEBI:29934"/>
    </ligand>
</feature>
<dbReference type="Gene3D" id="3.30.1330.40">
    <property type="entry name" value="RutC-like"/>
    <property type="match status" value="1"/>
</dbReference>
<dbReference type="EC" id="5.4.99.5" evidence="1 3"/>
<dbReference type="InterPro" id="IPR035959">
    <property type="entry name" value="RutC-like_sf"/>
</dbReference>
<dbReference type="SUPFAM" id="SSF55298">
    <property type="entry name" value="YjgF-like"/>
    <property type="match status" value="1"/>
</dbReference>
<accession>A0A7W2D8R1</accession>
<evidence type="ECO:0000256" key="3">
    <source>
        <dbReference type="PROSITE-ProRule" id="PRU00514"/>
    </source>
</evidence>
<gene>
    <name evidence="4" type="primary">aroH</name>
    <name evidence="4" type="ORF">H1V43_37140</name>
</gene>
<feature type="binding site" evidence="2">
    <location>
        <position position="107"/>
    </location>
    <ligand>
        <name>prephenate</name>
        <dbReference type="ChEBI" id="CHEBI:29934"/>
    </ligand>
</feature>
<dbReference type="CDD" id="cd02185">
    <property type="entry name" value="AroH"/>
    <property type="match status" value="1"/>
</dbReference>
<comment type="caution">
    <text evidence="4">The sequence shown here is derived from an EMBL/GenBank/DDBJ whole genome shotgun (WGS) entry which is preliminary data.</text>
</comment>
<dbReference type="GO" id="GO:0046417">
    <property type="term" value="P:chorismate metabolic process"/>
    <property type="evidence" value="ECO:0007669"/>
    <property type="project" value="TreeGrafter"/>
</dbReference>
<dbReference type="Proteomes" id="UP000586976">
    <property type="component" value="Unassembled WGS sequence"/>
</dbReference>
<comment type="catalytic activity">
    <reaction evidence="3">
        <text>chorismate = prephenate</text>
        <dbReference type="Rhea" id="RHEA:13897"/>
        <dbReference type="ChEBI" id="CHEBI:29748"/>
        <dbReference type="ChEBI" id="CHEBI:29934"/>
        <dbReference type="EC" id="5.4.99.5"/>
    </reaction>
</comment>
<dbReference type="NCBIfam" id="TIGR01796">
    <property type="entry name" value="CM_mono_aroH"/>
    <property type="match status" value="1"/>
</dbReference>
<proteinExistence type="predicted"/>
<evidence type="ECO:0000313" key="4">
    <source>
        <dbReference type="EMBL" id="MBA4866825.1"/>
    </source>
</evidence>
<dbReference type="InterPro" id="IPR008243">
    <property type="entry name" value="Chorismate_mutase_AroH"/>
</dbReference>
<dbReference type="GO" id="GO:0004106">
    <property type="term" value="F:chorismate mutase activity"/>
    <property type="evidence" value="ECO:0007669"/>
    <property type="project" value="UniProtKB-UniRule"/>
</dbReference>
<dbReference type="GO" id="GO:0009073">
    <property type="term" value="P:aromatic amino acid family biosynthetic process"/>
    <property type="evidence" value="ECO:0007669"/>
    <property type="project" value="UniProtKB-UniRule"/>
</dbReference>
<name>A0A7W2D8R1_9ACTN</name>
<dbReference type="PANTHER" id="PTHR21164:SF0">
    <property type="entry name" value="CHORISMATE MUTASE AROH"/>
    <property type="match status" value="1"/>
</dbReference>